<name>A0A4R1SB25_HYDET</name>
<evidence type="ECO:0000256" key="2">
    <source>
        <dbReference type="PROSITE-ProRule" id="PRU00335"/>
    </source>
</evidence>
<dbReference type="InterPro" id="IPR001647">
    <property type="entry name" value="HTH_TetR"/>
</dbReference>
<dbReference type="PANTHER" id="PTHR30055">
    <property type="entry name" value="HTH-TYPE TRANSCRIPTIONAL REGULATOR RUTR"/>
    <property type="match status" value="1"/>
</dbReference>
<gene>
    <name evidence="4" type="ORF">EDC14_1002203</name>
</gene>
<dbReference type="SUPFAM" id="SSF46689">
    <property type="entry name" value="Homeodomain-like"/>
    <property type="match status" value="1"/>
</dbReference>
<dbReference type="GO" id="GO:0000976">
    <property type="term" value="F:transcription cis-regulatory region binding"/>
    <property type="evidence" value="ECO:0007669"/>
    <property type="project" value="TreeGrafter"/>
</dbReference>
<dbReference type="InterPro" id="IPR050109">
    <property type="entry name" value="HTH-type_TetR-like_transc_reg"/>
</dbReference>
<evidence type="ECO:0000256" key="1">
    <source>
        <dbReference type="ARBA" id="ARBA00023125"/>
    </source>
</evidence>
<evidence type="ECO:0000259" key="3">
    <source>
        <dbReference type="PROSITE" id="PS50977"/>
    </source>
</evidence>
<comment type="caution">
    <text evidence="4">The sequence shown here is derived from an EMBL/GenBank/DDBJ whole genome shotgun (WGS) entry which is preliminary data.</text>
</comment>
<dbReference type="Gene3D" id="1.10.357.10">
    <property type="entry name" value="Tetracycline Repressor, domain 2"/>
    <property type="match status" value="1"/>
</dbReference>
<organism evidence="4 5">
    <name type="scientific">Hydrogenispora ethanolica</name>
    <dbReference type="NCBI Taxonomy" id="1082276"/>
    <lineage>
        <taxon>Bacteria</taxon>
        <taxon>Bacillati</taxon>
        <taxon>Bacillota</taxon>
        <taxon>Hydrogenispora</taxon>
    </lineage>
</organism>
<dbReference type="GO" id="GO:0003700">
    <property type="term" value="F:DNA-binding transcription factor activity"/>
    <property type="evidence" value="ECO:0007669"/>
    <property type="project" value="TreeGrafter"/>
</dbReference>
<dbReference type="InterPro" id="IPR009057">
    <property type="entry name" value="Homeodomain-like_sf"/>
</dbReference>
<dbReference type="RefSeq" id="WP_165907742.1">
    <property type="nucleotide sequence ID" value="NZ_SLUN01000002.1"/>
</dbReference>
<dbReference type="PRINTS" id="PR00455">
    <property type="entry name" value="HTHTETR"/>
</dbReference>
<dbReference type="PANTHER" id="PTHR30055:SF226">
    <property type="entry name" value="HTH-TYPE TRANSCRIPTIONAL REGULATOR PKSA"/>
    <property type="match status" value="1"/>
</dbReference>
<evidence type="ECO:0000313" key="5">
    <source>
        <dbReference type="Proteomes" id="UP000295008"/>
    </source>
</evidence>
<dbReference type="PROSITE" id="PS50977">
    <property type="entry name" value="HTH_TETR_2"/>
    <property type="match status" value="1"/>
</dbReference>
<accession>A0A4R1SB25</accession>
<reference evidence="4 5" key="1">
    <citation type="submission" date="2019-03" db="EMBL/GenBank/DDBJ databases">
        <title>Genomic Encyclopedia of Type Strains, Phase IV (KMG-IV): sequencing the most valuable type-strain genomes for metagenomic binning, comparative biology and taxonomic classification.</title>
        <authorList>
            <person name="Goeker M."/>
        </authorList>
    </citation>
    <scope>NUCLEOTIDE SEQUENCE [LARGE SCALE GENOMIC DNA]</scope>
    <source>
        <strain evidence="4 5">LX-B</strain>
    </source>
</reference>
<dbReference type="AlphaFoldDB" id="A0A4R1SB25"/>
<keyword evidence="1 2" id="KW-0238">DNA-binding</keyword>
<keyword evidence="5" id="KW-1185">Reference proteome</keyword>
<dbReference type="EMBL" id="SLUN01000002">
    <property type="protein sequence ID" value="TCL76444.1"/>
    <property type="molecule type" value="Genomic_DNA"/>
</dbReference>
<proteinExistence type="predicted"/>
<dbReference type="Proteomes" id="UP000295008">
    <property type="component" value="Unassembled WGS sequence"/>
</dbReference>
<evidence type="ECO:0000313" key="4">
    <source>
        <dbReference type="EMBL" id="TCL76444.1"/>
    </source>
</evidence>
<sequence length="214" mass="24134">MGKKELTKQRIIDTAIKLISSHGFNATTTALIAKELGLSEAIIFKYYGDKQNLLRHIGKLAADQIFENIALIPFLKNVEAAKEYPLREFLRSIALERLEFVEQNFELIKILMVEMQYSEDLLQLAQKRVYAKAYEAAGAIQQIFAAKTGISEQRARVIFRMWLGAFLSIVIQKFLLQVEFQPGEIDAELEDVLDAIESLVELSGPADSQGGNRP</sequence>
<dbReference type="Pfam" id="PF00440">
    <property type="entry name" value="TetR_N"/>
    <property type="match status" value="1"/>
</dbReference>
<feature type="DNA-binding region" description="H-T-H motif" evidence="2">
    <location>
        <begin position="28"/>
        <end position="47"/>
    </location>
</feature>
<feature type="domain" description="HTH tetR-type" evidence="3">
    <location>
        <begin position="5"/>
        <end position="65"/>
    </location>
</feature>
<protein>
    <submittedName>
        <fullName evidence="4">TetR family transcriptional regulator</fullName>
    </submittedName>
</protein>